<dbReference type="PANTHER" id="PTHR45728">
    <property type="entry name" value="ACETYL-COA CARBOXYLASE, ISOFORM A"/>
    <property type="match status" value="1"/>
</dbReference>
<gene>
    <name evidence="2" type="primary">ACC1</name>
    <name evidence="2" type="ORF">MA16_Dca003971</name>
</gene>
<proteinExistence type="predicted"/>
<dbReference type="InterPro" id="IPR013537">
    <property type="entry name" value="AcCoA_COase_cen"/>
</dbReference>
<feature type="domain" description="Acetyl-CoA carboxylase central" evidence="1">
    <location>
        <begin position="2"/>
        <end position="236"/>
    </location>
</feature>
<dbReference type="STRING" id="906689.A0A2I0X213"/>
<dbReference type="PANTHER" id="PTHR45728:SF3">
    <property type="entry name" value="ACETYL-COA CARBOXYLASE"/>
    <property type="match status" value="1"/>
</dbReference>
<dbReference type="GO" id="GO:0006633">
    <property type="term" value="P:fatty acid biosynthetic process"/>
    <property type="evidence" value="ECO:0007669"/>
    <property type="project" value="InterPro"/>
</dbReference>
<accession>A0A2I0X213</accession>
<reference evidence="2 3" key="1">
    <citation type="journal article" date="2016" name="Sci. Rep.">
        <title>The Dendrobium catenatum Lindl. genome sequence provides insights into polysaccharide synthase, floral development and adaptive evolution.</title>
        <authorList>
            <person name="Zhang G.Q."/>
            <person name="Xu Q."/>
            <person name="Bian C."/>
            <person name="Tsai W.C."/>
            <person name="Yeh C.M."/>
            <person name="Liu K.W."/>
            <person name="Yoshida K."/>
            <person name="Zhang L.S."/>
            <person name="Chang S.B."/>
            <person name="Chen F."/>
            <person name="Shi Y."/>
            <person name="Su Y.Y."/>
            <person name="Zhang Y.Q."/>
            <person name="Chen L.J."/>
            <person name="Yin Y."/>
            <person name="Lin M."/>
            <person name="Huang H."/>
            <person name="Deng H."/>
            <person name="Wang Z.W."/>
            <person name="Zhu S.L."/>
            <person name="Zhao X."/>
            <person name="Deng C."/>
            <person name="Niu S.C."/>
            <person name="Huang J."/>
            <person name="Wang M."/>
            <person name="Liu G.H."/>
            <person name="Yang H.J."/>
            <person name="Xiao X.J."/>
            <person name="Hsiao Y.Y."/>
            <person name="Wu W.L."/>
            <person name="Chen Y.Y."/>
            <person name="Mitsuda N."/>
            <person name="Ohme-Takagi M."/>
            <person name="Luo Y.B."/>
            <person name="Van de Peer Y."/>
            <person name="Liu Z.J."/>
        </authorList>
    </citation>
    <scope>NUCLEOTIDE SEQUENCE [LARGE SCALE GENOMIC DNA]</scope>
    <source>
        <tissue evidence="2">The whole plant</tissue>
    </source>
</reference>
<dbReference type="Pfam" id="PF08326">
    <property type="entry name" value="ACC_central"/>
    <property type="match status" value="1"/>
</dbReference>
<reference evidence="2 3" key="2">
    <citation type="journal article" date="2017" name="Nature">
        <title>The Apostasia genome and the evolution of orchids.</title>
        <authorList>
            <person name="Zhang G.Q."/>
            <person name="Liu K.W."/>
            <person name="Li Z."/>
            <person name="Lohaus R."/>
            <person name="Hsiao Y.Y."/>
            <person name="Niu S.C."/>
            <person name="Wang J.Y."/>
            <person name="Lin Y.C."/>
            <person name="Xu Q."/>
            <person name="Chen L.J."/>
            <person name="Yoshida K."/>
            <person name="Fujiwara S."/>
            <person name="Wang Z.W."/>
            <person name="Zhang Y.Q."/>
            <person name="Mitsuda N."/>
            <person name="Wang M."/>
            <person name="Liu G.H."/>
            <person name="Pecoraro L."/>
            <person name="Huang H.X."/>
            <person name="Xiao X.J."/>
            <person name="Lin M."/>
            <person name="Wu X.Y."/>
            <person name="Wu W.L."/>
            <person name="Chen Y.Y."/>
            <person name="Chang S.B."/>
            <person name="Sakamoto S."/>
            <person name="Ohme-Takagi M."/>
            <person name="Yagi M."/>
            <person name="Zeng S.J."/>
            <person name="Shen C.Y."/>
            <person name="Yeh C.M."/>
            <person name="Luo Y.B."/>
            <person name="Tsai W.C."/>
            <person name="Van de Peer Y."/>
            <person name="Liu Z.J."/>
        </authorList>
    </citation>
    <scope>NUCLEOTIDE SEQUENCE [LARGE SCALE GENOMIC DNA]</scope>
    <source>
        <tissue evidence="2">The whole plant</tissue>
    </source>
</reference>
<dbReference type="Proteomes" id="UP000233837">
    <property type="component" value="Unassembled WGS sequence"/>
</dbReference>
<evidence type="ECO:0000259" key="1">
    <source>
        <dbReference type="Pfam" id="PF08326"/>
    </source>
</evidence>
<sequence>MIISCYDHNSSQAVQDLLNCLESPEPPFLQWQVLSTRLPKDQKNELDAKYKGYETISSYQKNIEFPAKSLRAELEFHLSSCSKKEKVTLERLVEPLMSLVKSHEGGRESHACVIVRSLFEEYFSVDELFSDTIQADVNERLRLQYLLKIVDSSFQSGISHQGVRSKNKLILRLMESLIYPNLAALRDQLIRFSALNHTISSKLALKSSQLLEQTKLSELCTSNARSVSELVMFTEEGERVRTPRR</sequence>
<organism evidence="2 3">
    <name type="scientific">Dendrobium catenatum</name>
    <dbReference type="NCBI Taxonomy" id="906689"/>
    <lineage>
        <taxon>Eukaryota</taxon>
        <taxon>Viridiplantae</taxon>
        <taxon>Streptophyta</taxon>
        <taxon>Embryophyta</taxon>
        <taxon>Tracheophyta</taxon>
        <taxon>Spermatophyta</taxon>
        <taxon>Magnoliopsida</taxon>
        <taxon>Liliopsida</taxon>
        <taxon>Asparagales</taxon>
        <taxon>Orchidaceae</taxon>
        <taxon>Epidendroideae</taxon>
        <taxon>Malaxideae</taxon>
        <taxon>Dendrobiinae</taxon>
        <taxon>Dendrobium</taxon>
    </lineage>
</organism>
<protein>
    <submittedName>
        <fullName evidence="2">Acetyl-CoA carboxylase 1</fullName>
    </submittedName>
</protein>
<dbReference type="EMBL" id="KZ502211">
    <property type="protein sequence ID" value="PKU81954.1"/>
    <property type="molecule type" value="Genomic_DNA"/>
</dbReference>
<evidence type="ECO:0000313" key="3">
    <source>
        <dbReference type="Proteomes" id="UP000233837"/>
    </source>
</evidence>
<keyword evidence="3" id="KW-1185">Reference proteome</keyword>
<dbReference type="InterPro" id="IPR049076">
    <property type="entry name" value="ACCA"/>
</dbReference>
<dbReference type="AlphaFoldDB" id="A0A2I0X213"/>
<dbReference type="GO" id="GO:0005524">
    <property type="term" value="F:ATP binding"/>
    <property type="evidence" value="ECO:0007669"/>
    <property type="project" value="InterPro"/>
</dbReference>
<name>A0A2I0X213_9ASPA</name>
<evidence type="ECO:0000313" key="2">
    <source>
        <dbReference type="EMBL" id="PKU81954.1"/>
    </source>
</evidence>
<dbReference type="GO" id="GO:0003989">
    <property type="term" value="F:acetyl-CoA carboxylase activity"/>
    <property type="evidence" value="ECO:0007669"/>
    <property type="project" value="InterPro"/>
</dbReference>